<evidence type="ECO:0000256" key="10">
    <source>
        <dbReference type="RuleBase" id="RU362096"/>
    </source>
</evidence>
<comment type="caution">
    <text evidence="14">The sequence shown here is derived from an EMBL/GenBank/DDBJ whole genome shotgun (WGS) entry which is preliminary data.</text>
</comment>
<evidence type="ECO:0000259" key="12">
    <source>
        <dbReference type="PROSITE" id="PS50001"/>
    </source>
</evidence>
<dbReference type="PROSITE" id="PS50088">
    <property type="entry name" value="ANK_REPEAT"/>
    <property type="match status" value="2"/>
</dbReference>
<dbReference type="InterPro" id="IPR017441">
    <property type="entry name" value="Protein_kinase_ATP_BS"/>
</dbReference>
<dbReference type="PROSITE" id="PS50297">
    <property type="entry name" value="ANK_REP_REGION"/>
    <property type="match status" value="2"/>
</dbReference>
<dbReference type="InterPro" id="IPR000980">
    <property type="entry name" value="SH2"/>
</dbReference>
<dbReference type="InterPro" id="IPR001245">
    <property type="entry name" value="Ser-Thr/Tyr_kinase_cat_dom"/>
</dbReference>
<evidence type="ECO:0000259" key="13">
    <source>
        <dbReference type="PROSITE" id="PS50011"/>
    </source>
</evidence>
<evidence type="ECO:0000256" key="4">
    <source>
        <dbReference type="ARBA" id="ARBA00022840"/>
    </source>
</evidence>
<dbReference type="FunFam" id="1.10.510.10:FF:000521">
    <property type="entry name" value="Tyrosine-protein kinase pr2"/>
    <property type="match status" value="1"/>
</dbReference>
<reference evidence="14 15" key="1">
    <citation type="submission" date="2018-04" db="EMBL/GenBank/DDBJ databases">
        <title>The genome of golden apple snail Pomacea canaliculata provides insight into stress tolerance and invasive adaptation.</title>
        <authorList>
            <person name="Liu C."/>
            <person name="Liu B."/>
            <person name="Ren Y."/>
            <person name="Zhang Y."/>
            <person name="Wang H."/>
            <person name="Li S."/>
            <person name="Jiang F."/>
            <person name="Yin L."/>
            <person name="Zhang G."/>
            <person name="Qian W."/>
            <person name="Fan W."/>
        </authorList>
    </citation>
    <scope>NUCLEOTIDE SEQUENCE [LARGE SCALE GENOMIC DNA]</scope>
    <source>
        <strain evidence="14">SZHN2017</strain>
        <tissue evidence="14">Muscle</tissue>
    </source>
</reference>
<dbReference type="SUPFAM" id="SSF56112">
    <property type="entry name" value="Protein kinase-like (PK-like)"/>
    <property type="match status" value="1"/>
</dbReference>
<dbReference type="InterPro" id="IPR020635">
    <property type="entry name" value="Tyr_kinase_cat_dom"/>
</dbReference>
<dbReference type="PANTHER" id="PTHR24418">
    <property type="entry name" value="TYROSINE-PROTEIN KINASE"/>
    <property type="match status" value="1"/>
</dbReference>
<dbReference type="EMBL" id="PZQS01000014">
    <property type="protein sequence ID" value="PVD18899.1"/>
    <property type="molecule type" value="Genomic_DNA"/>
</dbReference>
<feature type="compositionally biased region" description="Pro residues" evidence="11">
    <location>
        <begin position="485"/>
        <end position="494"/>
    </location>
</feature>
<dbReference type="SMART" id="SM00219">
    <property type="entry name" value="TyrKc"/>
    <property type="match status" value="1"/>
</dbReference>
<dbReference type="Pfam" id="PF12796">
    <property type="entry name" value="Ank_2"/>
    <property type="match status" value="2"/>
</dbReference>
<dbReference type="OrthoDB" id="535945at2759"/>
<dbReference type="InterPro" id="IPR000719">
    <property type="entry name" value="Prot_kinase_dom"/>
</dbReference>
<dbReference type="SMART" id="SM00248">
    <property type="entry name" value="ANK"/>
    <property type="match status" value="5"/>
</dbReference>
<sequence length="797" mass="89635">MEVEDTVYANENLMTVSQLLETANLDTLLTNDKSKIQSKDEMLCWYHGKISREAAERLLEEAVLKYQGRSEVSGLFLVRDSTVSSTDFSLSMTSASQTFHYQIQEKKEGYFHIDDGPIIHGLECLISHYADAANGLPTNLESFCRGQPPPDAVRKLGHTNLLHRAIDEGNTDVACKILSHHLCPSINAKNAAGSTALHLSAYHGLDDVVDMLLRKGADITIKDINGHVALHRACVGHRASTVRLLIKSGHCDPHMRCPQNGWVALHEAAMRGNVECVKALLELNATPYPRNDDRETPVDVAKKYGRLDVIKVFENYRPPEAKTSRKDWFHPELDRLGAVELLELHGLQSGLFLIRPSKRQEGWHALSLCFQRKAFHYEIKNTHYNDLFVHFIDDGPYLLSLEALVQHYSTTSDGLPCTLRFSINTSHHLVEMPNLDDYCNVVSPSSDEKYRPNLPPRPPSINDDHSPRSPATPHTTGPGAAAAKPVPPNHPPPGGRTARAQDAPAAPAPEQELYKINTKHIKKGIEIGQGEYGSVLKGHLTEYKGKKQKIDVAIKVFHDESVENQKNFLAEALVMQHLEHPCIVRLLGVCQGPPLMLVEEFLPKGSMLEFLLDYPEQVQVKPDLYLWAAQIASGMMYLEQKQLVHRDLAARNILIQSKKQVKISDFGLSRATGAGTDYYKASHGGRWPIKWYAPESVNYGHFSHASDVWSFGVTLWEMFSFGESPYGDKKGVEVVDFIERGKRLPQPEKCPDTVYKQMLRCWQAKPEHRPTFRELNQHFEEDPLYADARAIMRGRES</sequence>
<keyword evidence="7" id="KW-0040">ANK repeat</keyword>
<accession>A0A2T7NCK2</accession>
<name>A0A2T7NCK2_POMCA</name>
<dbReference type="PROSITE" id="PS00107">
    <property type="entry name" value="PROTEIN_KINASE_ATP"/>
    <property type="match status" value="1"/>
</dbReference>
<dbReference type="STRING" id="400727.A0A2T7NCK2"/>
<dbReference type="OMA" id="RDPDYQN"/>
<evidence type="ECO:0000256" key="1">
    <source>
        <dbReference type="ARBA" id="ARBA00022679"/>
    </source>
</evidence>
<evidence type="ECO:0000256" key="5">
    <source>
        <dbReference type="ARBA" id="ARBA00023137"/>
    </source>
</evidence>
<keyword evidence="8" id="KW-0727">SH2 domain</keyword>
<keyword evidence="2 9" id="KW-0547">Nucleotide-binding</keyword>
<keyword evidence="5 10" id="KW-0829">Tyrosine-protein kinase</keyword>
<dbReference type="PRINTS" id="PR00109">
    <property type="entry name" value="TYRKINASE"/>
</dbReference>
<gene>
    <name evidence="14" type="ORF">C0Q70_21457</name>
</gene>
<dbReference type="PRINTS" id="PR00401">
    <property type="entry name" value="SH2DOMAIN"/>
</dbReference>
<dbReference type="PROSITE" id="PS50001">
    <property type="entry name" value="SH2"/>
    <property type="match status" value="2"/>
</dbReference>
<proteinExistence type="inferred from homology"/>
<dbReference type="EC" id="2.7.10.2" evidence="10"/>
<evidence type="ECO:0000256" key="2">
    <source>
        <dbReference type="ARBA" id="ARBA00022741"/>
    </source>
</evidence>
<feature type="region of interest" description="Disordered" evidence="11">
    <location>
        <begin position="445"/>
        <end position="509"/>
    </location>
</feature>
<dbReference type="PROSITE" id="PS50011">
    <property type="entry name" value="PROTEIN_KINASE_DOM"/>
    <property type="match status" value="1"/>
</dbReference>
<dbReference type="InterPro" id="IPR036860">
    <property type="entry name" value="SH2_dom_sf"/>
</dbReference>
<protein>
    <recommendedName>
        <fullName evidence="10">Tyrosine-protein kinase</fullName>
        <ecNumber evidence="10">2.7.10.2</ecNumber>
    </recommendedName>
</protein>
<dbReference type="Proteomes" id="UP000245119">
    <property type="component" value="Linkage Group LG14"/>
</dbReference>
<keyword evidence="4 9" id="KW-0067">ATP-binding</keyword>
<dbReference type="AlphaFoldDB" id="A0A2T7NCK2"/>
<evidence type="ECO:0000313" key="14">
    <source>
        <dbReference type="EMBL" id="PVD18899.1"/>
    </source>
</evidence>
<feature type="repeat" description="ANK" evidence="7">
    <location>
        <begin position="260"/>
        <end position="292"/>
    </location>
</feature>
<evidence type="ECO:0000256" key="9">
    <source>
        <dbReference type="PROSITE-ProRule" id="PRU10141"/>
    </source>
</evidence>
<keyword evidence="1 10" id="KW-0808">Transferase</keyword>
<dbReference type="PROSITE" id="PS00109">
    <property type="entry name" value="PROTEIN_KINASE_TYR"/>
    <property type="match status" value="1"/>
</dbReference>
<dbReference type="Gene3D" id="1.10.510.10">
    <property type="entry name" value="Transferase(Phosphotransferase) domain 1"/>
    <property type="match status" value="1"/>
</dbReference>
<evidence type="ECO:0000256" key="7">
    <source>
        <dbReference type="PROSITE-ProRule" id="PRU00023"/>
    </source>
</evidence>
<feature type="domain" description="SH2" evidence="12">
    <location>
        <begin position="328"/>
        <end position="423"/>
    </location>
</feature>
<feature type="domain" description="Protein kinase" evidence="13">
    <location>
        <begin position="521"/>
        <end position="785"/>
    </location>
</feature>
<feature type="repeat" description="ANK" evidence="7">
    <location>
        <begin position="192"/>
        <end position="224"/>
    </location>
</feature>
<dbReference type="GO" id="GO:0004715">
    <property type="term" value="F:non-membrane spanning protein tyrosine kinase activity"/>
    <property type="evidence" value="ECO:0007669"/>
    <property type="project" value="UniProtKB-EC"/>
</dbReference>
<evidence type="ECO:0000256" key="6">
    <source>
        <dbReference type="ARBA" id="ARBA00051245"/>
    </source>
</evidence>
<feature type="binding site" evidence="9">
    <location>
        <position position="555"/>
    </location>
    <ligand>
        <name>ATP</name>
        <dbReference type="ChEBI" id="CHEBI:30616"/>
    </ligand>
</feature>
<dbReference type="Gene3D" id="3.30.200.20">
    <property type="entry name" value="Phosphorylase Kinase, domain 1"/>
    <property type="match status" value="1"/>
</dbReference>
<dbReference type="SUPFAM" id="SSF48403">
    <property type="entry name" value="Ankyrin repeat"/>
    <property type="match status" value="1"/>
</dbReference>
<dbReference type="Gene3D" id="3.30.505.10">
    <property type="entry name" value="SH2 domain"/>
    <property type="match status" value="2"/>
</dbReference>
<dbReference type="InterPro" id="IPR050198">
    <property type="entry name" value="Non-receptor_tyrosine_kinases"/>
</dbReference>
<dbReference type="Gene3D" id="1.25.40.20">
    <property type="entry name" value="Ankyrin repeat-containing domain"/>
    <property type="match status" value="1"/>
</dbReference>
<feature type="domain" description="SH2" evidence="12">
    <location>
        <begin position="45"/>
        <end position="144"/>
    </location>
</feature>
<evidence type="ECO:0000256" key="3">
    <source>
        <dbReference type="ARBA" id="ARBA00022777"/>
    </source>
</evidence>
<dbReference type="InterPro" id="IPR011009">
    <property type="entry name" value="Kinase-like_dom_sf"/>
</dbReference>
<dbReference type="InterPro" id="IPR036770">
    <property type="entry name" value="Ankyrin_rpt-contain_sf"/>
</dbReference>
<evidence type="ECO:0000256" key="11">
    <source>
        <dbReference type="SAM" id="MobiDB-lite"/>
    </source>
</evidence>
<feature type="compositionally biased region" description="Low complexity" evidence="11">
    <location>
        <begin position="471"/>
        <end position="484"/>
    </location>
</feature>
<keyword evidence="3 10" id="KW-0418">Kinase</keyword>
<dbReference type="Pfam" id="PF00017">
    <property type="entry name" value="SH2"/>
    <property type="match status" value="2"/>
</dbReference>
<dbReference type="SMART" id="SM00252">
    <property type="entry name" value="SH2"/>
    <property type="match status" value="2"/>
</dbReference>
<comment type="catalytic activity">
    <reaction evidence="6 10">
        <text>L-tyrosyl-[protein] + ATP = O-phospho-L-tyrosyl-[protein] + ADP + H(+)</text>
        <dbReference type="Rhea" id="RHEA:10596"/>
        <dbReference type="Rhea" id="RHEA-COMP:10136"/>
        <dbReference type="Rhea" id="RHEA-COMP:20101"/>
        <dbReference type="ChEBI" id="CHEBI:15378"/>
        <dbReference type="ChEBI" id="CHEBI:30616"/>
        <dbReference type="ChEBI" id="CHEBI:46858"/>
        <dbReference type="ChEBI" id="CHEBI:61978"/>
        <dbReference type="ChEBI" id="CHEBI:456216"/>
        <dbReference type="EC" id="2.7.10.2"/>
    </reaction>
</comment>
<keyword evidence="15" id="KW-1185">Reference proteome</keyword>
<dbReference type="InterPro" id="IPR002110">
    <property type="entry name" value="Ankyrin_rpt"/>
</dbReference>
<organism evidence="14 15">
    <name type="scientific">Pomacea canaliculata</name>
    <name type="common">Golden apple snail</name>
    <dbReference type="NCBI Taxonomy" id="400727"/>
    <lineage>
        <taxon>Eukaryota</taxon>
        <taxon>Metazoa</taxon>
        <taxon>Spiralia</taxon>
        <taxon>Lophotrochozoa</taxon>
        <taxon>Mollusca</taxon>
        <taxon>Gastropoda</taxon>
        <taxon>Caenogastropoda</taxon>
        <taxon>Architaenioglossa</taxon>
        <taxon>Ampullarioidea</taxon>
        <taxon>Ampullariidae</taxon>
        <taxon>Pomacea</taxon>
    </lineage>
</organism>
<dbReference type="GO" id="GO:0005524">
    <property type="term" value="F:ATP binding"/>
    <property type="evidence" value="ECO:0007669"/>
    <property type="project" value="UniProtKB-UniRule"/>
</dbReference>
<evidence type="ECO:0000256" key="8">
    <source>
        <dbReference type="PROSITE-ProRule" id="PRU00191"/>
    </source>
</evidence>
<dbReference type="SUPFAM" id="SSF55550">
    <property type="entry name" value="SH2 domain"/>
    <property type="match status" value="2"/>
</dbReference>
<evidence type="ECO:0000313" key="15">
    <source>
        <dbReference type="Proteomes" id="UP000245119"/>
    </source>
</evidence>
<dbReference type="InterPro" id="IPR008266">
    <property type="entry name" value="Tyr_kinase_AS"/>
</dbReference>
<feature type="compositionally biased region" description="Low complexity" evidence="11">
    <location>
        <begin position="498"/>
        <end position="509"/>
    </location>
</feature>
<dbReference type="Pfam" id="PF07714">
    <property type="entry name" value="PK_Tyr_Ser-Thr"/>
    <property type="match status" value="1"/>
</dbReference>
<comment type="similarity">
    <text evidence="10">Belongs to the protein kinase superfamily. Tyr protein kinase family.</text>
</comment>